<dbReference type="EMBL" id="KZ852047">
    <property type="protein sequence ID" value="RDH33405.1"/>
    <property type="molecule type" value="Genomic_DNA"/>
</dbReference>
<organism evidence="1 2">
    <name type="scientific">Aspergillus welwitschiae</name>
    <dbReference type="NCBI Taxonomy" id="1341132"/>
    <lineage>
        <taxon>Eukaryota</taxon>
        <taxon>Fungi</taxon>
        <taxon>Dikarya</taxon>
        <taxon>Ascomycota</taxon>
        <taxon>Pezizomycotina</taxon>
        <taxon>Eurotiomycetes</taxon>
        <taxon>Eurotiomycetidae</taxon>
        <taxon>Eurotiales</taxon>
        <taxon>Aspergillaceae</taxon>
        <taxon>Aspergillus</taxon>
        <taxon>Aspergillus subgen. Circumdati</taxon>
    </lineage>
</organism>
<evidence type="ECO:0000313" key="1">
    <source>
        <dbReference type="EMBL" id="RDH33405.1"/>
    </source>
</evidence>
<name>A0A3F3Q2S9_9EURO</name>
<evidence type="ECO:0000313" key="2">
    <source>
        <dbReference type="Proteomes" id="UP000253729"/>
    </source>
</evidence>
<dbReference type="AlphaFoldDB" id="A0A3F3Q2S9"/>
<gene>
    <name evidence="1" type="ORF">BDQ94DRAFT_144087</name>
</gene>
<accession>A0A3F3Q2S9</accession>
<sequence length="63" mass="6986">MVVSWSCARCLILGCNPDLAIIILCRVHDHPHHESPQNSYNTTCSSKNGLAQRELIQLSPSNL</sequence>
<reference evidence="1 2" key="1">
    <citation type="submission" date="2018-07" db="EMBL/GenBank/DDBJ databases">
        <title>The genomes of Aspergillus section Nigri reveals drivers in fungal speciation.</title>
        <authorList>
            <consortium name="DOE Joint Genome Institute"/>
            <person name="Vesth T.C."/>
            <person name="Nybo J."/>
            <person name="Theobald S."/>
            <person name="Brandl J."/>
            <person name="Frisvad J.C."/>
            <person name="Nielsen K.F."/>
            <person name="Lyhne E.K."/>
            <person name="Kogle M.E."/>
            <person name="Kuo A."/>
            <person name="Riley R."/>
            <person name="Clum A."/>
            <person name="Nolan M."/>
            <person name="Lipzen A."/>
            <person name="Salamov A."/>
            <person name="Henrissat B."/>
            <person name="Wiebenga A."/>
            <person name="De vries R.P."/>
            <person name="Grigoriev I.V."/>
            <person name="Mortensen U.H."/>
            <person name="Andersen M.R."/>
            <person name="Baker S.E."/>
        </authorList>
    </citation>
    <scope>NUCLEOTIDE SEQUENCE [LARGE SCALE GENOMIC DNA]</scope>
    <source>
        <strain evidence="1 2">CBS 139.54b</strain>
    </source>
</reference>
<dbReference type="RefSeq" id="XP_026626427.1">
    <property type="nucleotide sequence ID" value="XM_026766386.1"/>
</dbReference>
<dbReference type="Proteomes" id="UP000253729">
    <property type="component" value="Unassembled WGS sequence"/>
</dbReference>
<keyword evidence="2" id="KW-1185">Reference proteome</keyword>
<proteinExistence type="predicted"/>
<protein>
    <submittedName>
        <fullName evidence="1">Uncharacterized protein</fullName>
    </submittedName>
</protein>
<dbReference type="GeneID" id="38134742"/>